<feature type="transmembrane region" description="Helical" evidence="1">
    <location>
        <begin position="60"/>
        <end position="77"/>
    </location>
</feature>
<dbReference type="Proteomes" id="UP000809273">
    <property type="component" value="Unassembled WGS sequence"/>
</dbReference>
<reference evidence="2" key="1">
    <citation type="journal article" date="2021" name="Environ. Microbiol.">
        <title>Genomic characterization of three novel Desulfobacterota classes expand the metabolic and phylogenetic diversity of the phylum.</title>
        <authorList>
            <person name="Murphy C.L."/>
            <person name="Biggerstaff J."/>
            <person name="Eichhorn A."/>
            <person name="Ewing E."/>
            <person name="Shahan R."/>
            <person name="Soriano D."/>
            <person name="Stewart S."/>
            <person name="VanMol K."/>
            <person name="Walker R."/>
            <person name="Walters P."/>
            <person name="Elshahed M.S."/>
            <person name="Youssef N.H."/>
        </authorList>
    </citation>
    <scope>NUCLEOTIDE SEQUENCE</scope>
    <source>
        <strain evidence="2">Zod_Metabat.24</strain>
    </source>
</reference>
<keyword evidence="1" id="KW-1133">Transmembrane helix</keyword>
<comment type="caution">
    <text evidence="2">The sequence shown here is derived from an EMBL/GenBank/DDBJ whole genome shotgun (WGS) entry which is preliminary data.</text>
</comment>
<proteinExistence type="predicted"/>
<evidence type="ECO:0000313" key="3">
    <source>
        <dbReference type="Proteomes" id="UP000809273"/>
    </source>
</evidence>
<keyword evidence="1" id="KW-0472">Membrane</keyword>
<feature type="transmembrane region" description="Helical" evidence="1">
    <location>
        <begin position="83"/>
        <end position="101"/>
    </location>
</feature>
<sequence>MLEKGTKVIARTAILLALTAAIQIAGRYFTSFLGPMNMFIVGTLVNACLLISVEYAGIKGASVIAFVTPFTAVLTGAPVPIPFLPFIGIGNFILVLVFYLLKRRIYGIGVGAILKFSFLFASVAIFLKMTSLPAKLVGALYFAFSWPQIVTALLGGVVYLAVTRVLKVKSIDE</sequence>
<feature type="transmembrane region" description="Helical" evidence="1">
    <location>
        <begin position="12"/>
        <end position="30"/>
    </location>
</feature>
<dbReference type="AlphaFoldDB" id="A0A9D8KE45"/>
<feature type="transmembrane region" description="Helical" evidence="1">
    <location>
        <begin position="36"/>
        <end position="53"/>
    </location>
</feature>
<evidence type="ECO:0000256" key="1">
    <source>
        <dbReference type="SAM" id="Phobius"/>
    </source>
</evidence>
<reference evidence="2" key="2">
    <citation type="submission" date="2021-01" db="EMBL/GenBank/DDBJ databases">
        <authorList>
            <person name="Hahn C.R."/>
            <person name="Youssef N.H."/>
            <person name="Elshahed M."/>
        </authorList>
    </citation>
    <scope>NUCLEOTIDE SEQUENCE</scope>
    <source>
        <strain evidence="2">Zod_Metabat.24</strain>
    </source>
</reference>
<evidence type="ECO:0000313" key="2">
    <source>
        <dbReference type="EMBL" id="MBN1572813.1"/>
    </source>
</evidence>
<feature type="transmembrane region" description="Helical" evidence="1">
    <location>
        <begin position="139"/>
        <end position="162"/>
    </location>
</feature>
<gene>
    <name evidence="2" type="ORF">JW984_06405</name>
</gene>
<keyword evidence="1" id="KW-0812">Transmembrane</keyword>
<accession>A0A9D8KE45</accession>
<feature type="transmembrane region" description="Helical" evidence="1">
    <location>
        <begin position="108"/>
        <end position="127"/>
    </location>
</feature>
<protein>
    <submittedName>
        <fullName evidence="2">ECF transporter S component</fullName>
    </submittedName>
</protein>
<name>A0A9D8KE45_9DELT</name>
<dbReference type="EMBL" id="JAFGIX010000030">
    <property type="protein sequence ID" value="MBN1572813.1"/>
    <property type="molecule type" value="Genomic_DNA"/>
</dbReference>
<organism evidence="2 3">
    <name type="scientific">Candidatus Zymogenus saltonus</name>
    <dbReference type="NCBI Taxonomy" id="2844893"/>
    <lineage>
        <taxon>Bacteria</taxon>
        <taxon>Deltaproteobacteria</taxon>
        <taxon>Candidatus Zymogenia</taxon>
        <taxon>Candidatus Zymogeniales</taxon>
        <taxon>Candidatus Zymogenaceae</taxon>
        <taxon>Candidatus Zymogenus</taxon>
    </lineage>
</organism>